<dbReference type="CDD" id="cd02855">
    <property type="entry name" value="E_set_GBE_prok_N"/>
    <property type="match status" value="1"/>
</dbReference>
<keyword evidence="4 9" id="KW-0321">Glycogen metabolism</keyword>
<keyword evidence="5 9" id="KW-0328">Glycosyltransferase</keyword>
<dbReference type="FunFam" id="2.60.40.1180:FF:000002">
    <property type="entry name" value="1,4-alpha-glucan branching enzyme GlgB"/>
    <property type="match status" value="1"/>
</dbReference>
<dbReference type="InterPro" id="IPR037439">
    <property type="entry name" value="Branching_enzy"/>
</dbReference>
<comment type="subunit">
    <text evidence="9">Monomer.</text>
</comment>
<dbReference type="Proteomes" id="UP000292118">
    <property type="component" value="Chromosome"/>
</dbReference>
<dbReference type="GO" id="GO:0003844">
    <property type="term" value="F:1,4-alpha-glucan branching enzyme activity"/>
    <property type="evidence" value="ECO:0007669"/>
    <property type="project" value="UniProtKB-UniRule"/>
</dbReference>
<dbReference type="EC" id="2.4.1.18" evidence="9"/>
<evidence type="ECO:0000256" key="9">
    <source>
        <dbReference type="HAMAP-Rule" id="MF_00685"/>
    </source>
</evidence>
<proteinExistence type="inferred from homology"/>
<evidence type="ECO:0000256" key="7">
    <source>
        <dbReference type="ARBA" id="ARBA00023056"/>
    </source>
</evidence>
<comment type="similarity">
    <text evidence="3 9">Belongs to the glycosyl hydrolase 13 family. GlgB subfamily.</text>
</comment>
<dbReference type="InterPro" id="IPR013783">
    <property type="entry name" value="Ig-like_fold"/>
</dbReference>
<dbReference type="Gene3D" id="3.20.20.80">
    <property type="entry name" value="Glycosidases"/>
    <property type="match status" value="1"/>
</dbReference>
<dbReference type="RefSeq" id="WP_129186128.1">
    <property type="nucleotide sequence ID" value="NZ_CP035493.1"/>
</dbReference>
<dbReference type="Pfam" id="PF00128">
    <property type="entry name" value="Alpha-amylase"/>
    <property type="match status" value="1"/>
</dbReference>
<evidence type="ECO:0000256" key="4">
    <source>
        <dbReference type="ARBA" id="ARBA00022600"/>
    </source>
</evidence>
<dbReference type="OrthoDB" id="9800174at2"/>
<dbReference type="NCBIfam" id="NF003811">
    <property type="entry name" value="PRK05402.1"/>
    <property type="match status" value="1"/>
</dbReference>
<dbReference type="GO" id="GO:0005829">
    <property type="term" value="C:cytosol"/>
    <property type="evidence" value="ECO:0007669"/>
    <property type="project" value="TreeGrafter"/>
</dbReference>
<evidence type="ECO:0000256" key="2">
    <source>
        <dbReference type="ARBA" id="ARBA00004964"/>
    </source>
</evidence>
<comment type="function">
    <text evidence="9">Catalyzes the formation of the alpha-1,6-glucosidic linkages in glycogen by scission of a 1,4-alpha-linked oligosaccharide from growing alpha-1,4-glucan chains and the subsequent attachment of the oligosaccharide to the alpha-1,6 position.</text>
</comment>
<feature type="active site" description="Nucleophile" evidence="9 10">
    <location>
        <position position="423"/>
    </location>
</feature>
<dbReference type="InterPro" id="IPR006048">
    <property type="entry name" value="A-amylase/branching_C"/>
</dbReference>
<dbReference type="InterPro" id="IPR017853">
    <property type="entry name" value="GH"/>
</dbReference>
<dbReference type="EMBL" id="CP035493">
    <property type="protein sequence ID" value="QAY68725.1"/>
    <property type="molecule type" value="Genomic_DNA"/>
</dbReference>
<evidence type="ECO:0000256" key="10">
    <source>
        <dbReference type="PIRSR" id="PIRSR000463-1"/>
    </source>
</evidence>
<accession>A0A4P6F0W4</accession>
<protein>
    <recommendedName>
        <fullName evidence="9">1,4-alpha-glucan branching enzyme GlgB</fullName>
        <ecNumber evidence="9">2.4.1.18</ecNumber>
    </recommendedName>
    <alternativeName>
        <fullName evidence="9">1,4-alpha-D-glucan:1,4-alpha-D-glucan 6-glucosyl-transferase</fullName>
    </alternativeName>
    <alternativeName>
        <fullName evidence="9">Alpha-(1-&gt;4)-glucan branching enzyme</fullName>
    </alternativeName>
    <alternativeName>
        <fullName evidence="9">Glycogen branching enzyme</fullName>
        <shortName evidence="9">BE</shortName>
    </alternativeName>
</protein>
<dbReference type="InterPro" id="IPR054169">
    <property type="entry name" value="GlgB_N"/>
</dbReference>
<dbReference type="InterPro" id="IPR006047">
    <property type="entry name" value="GH13_cat_dom"/>
</dbReference>
<evidence type="ECO:0000256" key="1">
    <source>
        <dbReference type="ARBA" id="ARBA00000826"/>
    </source>
</evidence>
<keyword evidence="8 9" id="KW-0119">Carbohydrate metabolism</keyword>
<evidence type="ECO:0000256" key="8">
    <source>
        <dbReference type="ARBA" id="ARBA00023277"/>
    </source>
</evidence>
<organism evidence="12 13">
    <name type="scientific">Xylanimonas protaetiae</name>
    <dbReference type="NCBI Taxonomy" id="2509457"/>
    <lineage>
        <taxon>Bacteria</taxon>
        <taxon>Bacillati</taxon>
        <taxon>Actinomycetota</taxon>
        <taxon>Actinomycetes</taxon>
        <taxon>Micrococcales</taxon>
        <taxon>Promicromonosporaceae</taxon>
        <taxon>Xylanimonas</taxon>
    </lineage>
</organism>
<dbReference type="Gene3D" id="2.60.40.1180">
    <property type="entry name" value="Golgi alpha-mannosidase II"/>
    <property type="match status" value="1"/>
</dbReference>
<dbReference type="NCBIfam" id="TIGR01515">
    <property type="entry name" value="branching_enzym"/>
    <property type="match status" value="1"/>
</dbReference>
<feature type="active site" description="Proton donor" evidence="9 10">
    <location>
        <position position="476"/>
    </location>
</feature>
<dbReference type="PANTHER" id="PTHR43651:SF3">
    <property type="entry name" value="1,4-ALPHA-GLUCAN-BRANCHING ENZYME"/>
    <property type="match status" value="1"/>
</dbReference>
<feature type="domain" description="Glycosyl hydrolase family 13 catalytic" evidence="11">
    <location>
        <begin position="271"/>
        <end position="625"/>
    </location>
</feature>
<evidence type="ECO:0000256" key="3">
    <source>
        <dbReference type="ARBA" id="ARBA00009000"/>
    </source>
</evidence>
<keyword evidence="7 9" id="KW-0320">Glycogen biosynthesis</keyword>
<dbReference type="NCBIfam" id="NF008967">
    <property type="entry name" value="PRK12313.1"/>
    <property type="match status" value="1"/>
</dbReference>
<dbReference type="AlphaFoldDB" id="A0A4P6F0W4"/>
<sequence>MTIGSASTPPPAPAVDQGAFYAVAQGTTHDPHSVLGPHLMPTAADGSAWAVVRVLRPLADEVVVITADGETPARHAAAGVWEAVVPALVTADGAEHAPDYRVRTRYGTDEQTQDDPYRFLPTLGAVDLHLIGEGRHEELWQALGANLRRYPSALGDVAGTGFAVWAPNARAVRLIGSHNRWTPVHPMRSLGSTGVWEIFVPGVGAGTVYKYEILGPDGQWRAKADPMAKGTEVPPATGSVVVESSHEWDDLAWMQARATKDPHSGPVSVYEVHLGSWRPGLGYRELADQLTDYVVEQGFTHVELMPVAEHPFGGSWGYQVTGYYAPTSRFGHPDDLRLLIDRLHQAGIGVIVDWVPAHFPKDDFALARFDGTALYEHPDPRRGEQPDWGTLVFDFGRREVRNFLVANATYWFEEFHVDALRVDAVASMLYLDYSRNDGEWSPNQFGGRENLEAISFLQEANATAYRRSPGVMMIAEESTAFPGVTAPTSHGGLGFGFKWNMGWMNDSLRYIAENPMYRRYHHGELTFSLIYAFSEQYVLPISHDEVVHGKSSLLRKMPGDRWQQLAGVRAFLTYMWTHPGKQLLFMGSEFGQDAEWNENVGLDWWLLDNPSHAAVQRLVRDLNALYKATPALWERDFTPDGFEWIDSNDADHNTLAYVRKGLDGKPVVVVVNFAGVPHEGYRLALPDGGSWREALNTDAEMYGGSGVGNLGAITAEPVPWHGRSYSASVRVPPLGALVLTQD</sequence>
<name>A0A4P6F0W4_9MICO</name>
<gene>
    <name evidence="9 12" type="primary">glgB</name>
    <name evidence="12" type="ORF">ET471_00595</name>
</gene>
<dbReference type="Pfam" id="PF22019">
    <property type="entry name" value="GlgB_N"/>
    <property type="match status" value="1"/>
</dbReference>
<dbReference type="Gene3D" id="2.60.40.10">
    <property type="entry name" value="Immunoglobulins"/>
    <property type="match status" value="2"/>
</dbReference>
<dbReference type="SUPFAM" id="SSF51445">
    <property type="entry name" value="(Trans)glycosidases"/>
    <property type="match status" value="1"/>
</dbReference>
<dbReference type="GO" id="GO:0043169">
    <property type="term" value="F:cation binding"/>
    <property type="evidence" value="ECO:0007669"/>
    <property type="project" value="InterPro"/>
</dbReference>
<dbReference type="InterPro" id="IPR004193">
    <property type="entry name" value="Glyco_hydro_13_N"/>
</dbReference>
<reference evidence="12 13" key="1">
    <citation type="submission" date="2019-01" db="EMBL/GenBank/DDBJ databases">
        <title>Genome sequencing of strain FW10M-9.</title>
        <authorList>
            <person name="Heo J."/>
            <person name="Kim S.-J."/>
            <person name="Kim J.-S."/>
            <person name="Hong S.-B."/>
            <person name="Kwon S.-W."/>
        </authorList>
    </citation>
    <scope>NUCLEOTIDE SEQUENCE [LARGE SCALE GENOMIC DNA]</scope>
    <source>
        <strain evidence="12 13">FW10M-9</strain>
    </source>
</reference>
<dbReference type="PANTHER" id="PTHR43651">
    <property type="entry name" value="1,4-ALPHA-GLUCAN-BRANCHING ENZYME"/>
    <property type="match status" value="1"/>
</dbReference>
<evidence type="ECO:0000256" key="6">
    <source>
        <dbReference type="ARBA" id="ARBA00022679"/>
    </source>
</evidence>
<dbReference type="SMART" id="SM00642">
    <property type="entry name" value="Aamy"/>
    <property type="match status" value="1"/>
</dbReference>
<dbReference type="FunFam" id="3.20.20.80:FF:000003">
    <property type="entry name" value="1,4-alpha-glucan branching enzyme GlgB"/>
    <property type="match status" value="1"/>
</dbReference>
<dbReference type="InterPro" id="IPR006407">
    <property type="entry name" value="GlgB"/>
</dbReference>
<evidence type="ECO:0000259" key="11">
    <source>
        <dbReference type="SMART" id="SM00642"/>
    </source>
</evidence>
<dbReference type="Pfam" id="PF02806">
    <property type="entry name" value="Alpha-amylase_C"/>
    <property type="match status" value="1"/>
</dbReference>
<dbReference type="GO" id="GO:0004553">
    <property type="term" value="F:hydrolase activity, hydrolyzing O-glycosyl compounds"/>
    <property type="evidence" value="ECO:0007669"/>
    <property type="project" value="InterPro"/>
</dbReference>
<dbReference type="GO" id="GO:0005978">
    <property type="term" value="P:glycogen biosynthetic process"/>
    <property type="evidence" value="ECO:0007669"/>
    <property type="project" value="UniProtKB-UniRule"/>
</dbReference>
<keyword evidence="6 9" id="KW-0808">Transferase</keyword>
<comment type="pathway">
    <text evidence="2 9">Glycan biosynthesis; glycogen biosynthesis.</text>
</comment>
<dbReference type="InterPro" id="IPR013780">
    <property type="entry name" value="Glyco_hydro_b"/>
</dbReference>
<evidence type="ECO:0000313" key="13">
    <source>
        <dbReference type="Proteomes" id="UP000292118"/>
    </source>
</evidence>
<dbReference type="HAMAP" id="MF_00685">
    <property type="entry name" value="GlgB"/>
    <property type="match status" value="1"/>
</dbReference>
<dbReference type="SUPFAM" id="SSF81296">
    <property type="entry name" value="E set domains"/>
    <property type="match status" value="2"/>
</dbReference>
<comment type="catalytic activity">
    <reaction evidence="1 9">
        <text>Transfers a segment of a (1-&gt;4)-alpha-D-glucan chain to a primary hydroxy group in a similar glucan chain.</text>
        <dbReference type="EC" id="2.4.1.18"/>
    </reaction>
</comment>
<dbReference type="SUPFAM" id="SSF51011">
    <property type="entry name" value="Glycosyl hydrolase domain"/>
    <property type="match status" value="1"/>
</dbReference>
<dbReference type="CDD" id="cd11322">
    <property type="entry name" value="AmyAc_Glg_BE"/>
    <property type="match status" value="1"/>
</dbReference>
<dbReference type="Pfam" id="PF02922">
    <property type="entry name" value="CBM_48"/>
    <property type="match status" value="1"/>
</dbReference>
<dbReference type="UniPathway" id="UPA00164"/>
<dbReference type="KEGG" id="xya:ET471_00595"/>
<evidence type="ECO:0000256" key="5">
    <source>
        <dbReference type="ARBA" id="ARBA00022676"/>
    </source>
</evidence>
<keyword evidence="13" id="KW-1185">Reference proteome</keyword>
<evidence type="ECO:0000313" key="12">
    <source>
        <dbReference type="EMBL" id="QAY68725.1"/>
    </source>
</evidence>
<dbReference type="InterPro" id="IPR014756">
    <property type="entry name" value="Ig_E-set"/>
</dbReference>
<dbReference type="InterPro" id="IPR044143">
    <property type="entry name" value="GlgB_N_E_set_prok"/>
</dbReference>
<dbReference type="PIRSF" id="PIRSF000463">
    <property type="entry name" value="GlgB"/>
    <property type="match status" value="1"/>
</dbReference>